<dbReference type="EMBL" id="JAALLT010000001">
    <property type="protein sequence ID" value="NGP75726.1"/>
    <property type="molecule type" value="Genomic_DNA"/>
</dbReference>
<dbReference type="RefSeq" id="WP_165139288.1">
    <property type="nucleotide sequence ID" value="NZ_JAALLT010000001.1"/>
</dbReference>
<sequence>MSLIRFIAGAFFFLLLLISSSSAQQTETLRVFLDCNRCDRSYIRQEIHFVDYVRDKEDADLHLIITRQRTGSGGIEYTLRFIGRSAFSDKDNRLIYVSPNSDTQDEERIGLVRYIKIGLIPYVSGTSAIDNLDIIYDDTDLVQTSSEEDKWNNWVFELDGRSFFDGEENQKSLFLSGGVSADRVTEDWKINLGYDYDYNKRTFTDEDSLGNEITDIFITRGQRFDGRLVKSISNHWSAGVFTEAFSSSRNNIDISGQVSPALEYNIFPYSEYAEHEISFLFLVSTAFYSYDETTIYNKDAEVLIKPQLRSRLDFTQPWGEIEGRLNISTYIHDFSKNRVDLRLEFDFRVFRGLDFSIDGRYSLINDQLSIPKGDISNAEQLLNLRQQLTSYSYGGSIGIEYSFGSIYNNVVNPRF</sequence>
<proteinExistence type="predicted"/>
<comment type="caution">
    <text evidence="2">The sequence shown here is derived from an EMBL/GenBank/DDBJ whole genome shotgun (WGS) entry which is preliminary data.</text>
</comment>
<organism evidence="2 3">
    <name type="scientific">Halalkalibaculum roseum</name>
    <dbReference type="NCBI Taxonomy" id="2709311"/>
    <lineage>
        <taxon>Bacteria</taxon>
        <taxon>Pseudomonadati</taxon>
        <taxon>Balneolota</taxon>
        <taxon>Balneolia</taxon>
        <taxon>Balneolales</taxon>
        <taxon>Balneolaceae</taxon>
        <taxon>Halalkalibaculum</taxon>
    </lineage>
</organism>
<accession>A0A6M1SUB3</accession>
<evidence type="ECO:0000313" key="3">
    <source>
        <dbReference type="Proteomes" id="UP000473278"/>
    </source>
</evidence>
<protein>
    <recommendedName>
        <fullName evidence="4">DUF481 domain-containing protein</fullName>
    </recommendedName>
</protein>
<evidence type="ECO:0000313" key="2">
    <source>
        <dbReference type="EMBL" id="NGP75726.1"/>
    </source>
</evidence>
<keyword evidence="3" id="KW-1185">Reference proteome</keyword>
<gene>
    <name evidence="2" type="ORF">G3570_03725</name>
</gene>
<name>A0A6M1SUB3_9BACT</name>
<evidence type="ECO:0000256" key="1">
    <source>
        <dbReference type="SAM" id="SignalP"/>
    </source>
</evidence>
<dbReference type="AlphaFoldDB" id="A0A6M1SUB3"/>
<keyword evidence="1" id="KW-0732">Signal</keyword>
<evidence type="ECO:0008006" key="4">
    <source>
        <dbReference type="Google" id="ProtNLM"/>
    </source>
</evidence>
<feature type="signal peptide" evidence="1">
    <location>
        <begin position="1"/>
        <end position="23"/>
    </location>
</feature>
<dbReference type="Proteomes" id="UP000473278">
    <property type="component" value="Unassembled WGS sequence"/>
</dbReference>
<reference evidence="2 3" key="1">
    <citation type="submission" date="2020-02" db="EMBL/GenBank/DDBJ databases">
        <title>Balneolaceae bacterium YR4-1, complete genome.</title>
        <authorList>
            <person name="Li Y."/>
            <person name="Wu S."/>
        </authorList>
    </citation>
    <scope>NUCLEOTIDE SEQUENCE [LARGE SCALE GENOMIC DNA]</scope>
    <source>
        <strain evidence="2 3">YR4-1</strain>
    </source>
</reference>
<feature type="chain" id="PRO_5026940414" description="DUF481 domain-containing protein" evidence="1">
    <location>
        <begin position="24"/>
        <end position="415"/>
    </location>
</feature>